<dbReference type="RefSeq" id="WP_124327920.1">
    <property type="nucleotide sequence ID" value="NZ_BEXT01000001.1"/>
</dbReference>
<dbReference type="SUPFAM" id="SSF55729">
    <property type="entry name" value="Acyl-CoA N-acyltransferases (Nat)"/>
    <property type="match status" value="1"/>
</dbReference>
<dbReference type="CDD" id="cd04301">
    <property type="entry name" value="NAT_SF"/>
    <property type="match status" value="1"/>
</dbReference>
<dbReference type="PANTHER" id="PTHR43420:SF44">
    <property type="entry name" value="ACETYLTRANSFERASE YPEA"/>
    <property type="match status" value="1"/>
</dbReference>
<reference evidence="5" key="1">
    <citation type="submission" date="2017-11" db="EMBL/GenBank/DDBJ databases">
        <authorList>
            <person name="Watanabe M."/>
            <person name="Kojima H."/>
        </authorList>
    </citation>
    <scope>NUCLEOTIDE SEQUENCE [LARGE SCALE GENOMIC DNA]</scope>
    <source>
        <strain evidence="5">Tokyo 01</strain>
    </source>
</reference>
<evidence type="ECO:0000259" key="3">
    <source>
        <dbReference type="PROSITE" id="PS51186"/>
    </source>
</evidence>
<dbReference type="Pfam" id="PF00583">
    <property type="entry name" value="Acetyltransf_1"/>
    <property type="match status" value="1"/>
</dbReference>
<dbReference type="InterPro" id="IPR016181">
    <property type="entry name" value="Acyl_CoA_acyltransferase"/>
</dbReference>
<accession>A0A401FU84</accession>
<proteinExistence type="predicted"/>
<dbReference type="AlphaFoldDB" id="A0A401FU84"/>
<comment type="caution">
    <text evidence="4">The sequence shown here is derived from an EMBL/GenBank/DDBJ whole genome shotgun (WGS) entry which is preliminary data.</text>
</comment>
<dbReference type="NCBIfam" id="NF002959">
    <property type="entry name" value="PRK03624.1"/>
    <property type="match status" value="1"/>
</dbReference>
<gene>
    <name evidence="4" type="ORF">DENIS_1472</name>
</gene>
<dbReference type="OrthoDB" id="1821130at2"/>
<evidence type="ECO:0000313" key="4">
    <source>
        <dbReference type="EMBL" id="GBC60515.1"/>
    </source>
</evidence>
<dbReference type="InterPro" id="IPR050680">
    <property type="entry name" value="YpeA/RimI_acetyltransf"/>
</dbReference>
<dbReference type="GO" id="GO:0016747">
    <property type="term" value="F:acyltransferase activity, transferring groups other than amino-acyl groups"/>
    <property type="evidence" value="ECO:0007669"/>
    <property type="project" value="InterPro"/>
</dbReference>
<keyword evidence="2" id="KW-0012">Acyltransferase</keyword>
<keyword evidence="5" id="KW-1185">Reference proteome</keyword>
<dbReference type="Gene3D" id="3.40.630.30">
    <property type="match status" value="1"/>
</dbReference>
<dbReference type="PANTHER" id="PTHR43420">
    <property type="entry name" value="ACETYLTRANSFERASE"/>
    <property type="match status" value="1"/>
</dbReference>
<evidence type="ECO:0000256" key="2">
    <source>
        <dbReference type="ARBA" id="ARBA00023315"/>
    </source>
</evidence>
<dbReference type="PROSITE" id="PS51186">
    <property type="entry name" value="GNAT"/>
    <property type="match status" value="1"/>
</dbReference>
<feature type="domain" description="N-acetyltransferase" evidence="3">
    <location>
        <begin position="1"/>
        <end position="143"/>
    </location>
</feature>
<evidence type="ECO:0000256" key="1">
    <source>
        <dbReference type="ARBA" id="ARBA00022679"/>
    </source>
</evidence>
<keyword evidence="1 4" id="KW-0808">Transferase</keyword>
<evidence type="ECO:0000313" key="5">
    <source>
        <dbReference type="Proteomes" id="UP000288096"/>
    </source>
</evidence>
<dbReference type="InterPro" id="IPR000182">
    <property type="entry name" value="GNAT_dom"/>
</dbReference>
<dbReference type="Proteomes" id="UP000288096">
    <property type="component" value="Unassembled WGS sequence"/>
</dbReference>
<dbReference type="EMBL" id="BEXT01000001">
    <property type="protein sequence ID" value="GBC60515.1"/>
    <property type="molecule type" value="Genomic_DNA"/>
</dbReference>
<protein>
    <submittedName>
        <fullName evidence="4">GNAT family acetyltransferase</fullName>
    </submittedName>
</protein>
<organism evidence="4 5">
    <name type="scientific">Desulfonema ishimotonii</name>
    <dbReference type="NCBI Taxonomy" id="45657"/>
    <lineage>
        <taxon>Bacteria</taxon>
        <taxon>Pseudomonadati</taxon>
        <taxon>Thermodesulfobacteriota</taxon>
        <taxon>Desulfobacteria</taxon>
        <taxon>Desulfobacterales</taxon>
        <taxon>Desulfococcaceae</taxon>
        <taxon>Desulfonema</taxon>
    </lineage>
</organism>
<reference evidence="5" key="2">
    <citation type="submission" date="2019-01" db="EMBL/GenBank/DDBJ databases">
        <title>Genome sequence of Desulfonema ishimotonii strain Tokyo 01.</title>
        <authorList>
            <person name="Fukui M."/>
        </authorList>
    </citation>
    <scope>NUCLEOTIDE SEQUENCE [LARGE SCALE GENOMIC DNA]</scope>
    <source>
        <strain evidence="5">Tokyo 01</strain>
    </source>
</reference>
<sequence>MEIREYRKSDENEVVELWIKCNLTVPWNNPQKDIKRKLQKDRDLFLVGISDGKIIASVMGGYDGHRGWINYLAVDPEYQRKGLARQIMAAAEQRIRGKGCPKINLQVRAANNAVIRFYEAMGYRDDNVISLGKRLEEDGPVSV</sequence>
<name>A0A401FU84_9BACT</name>